<keyword evidence="3" id="KW-0804">Transcription</keyword>
<dbReference type="Pfam" id="PF01380">
    <property type="entry name" value="SIS"/>
    <property type="match status" value="1"/>
</dbReference>
<feature type="domain" description="HTH rpiR-type" evidence="4">
    <location>
        <begin position="7"/>
        <end position="83"/>
    </location>
</feature>
<evidence type="ECO:0000256" key="2">
    <source>
        <dbReference type="ARBA" id="ARBA00023125"/>
    </source>
</evidence>
<evidence type="ECO:0000259" key="5">
    <source>
        <dbReference type="PROSITE" id="PS51464"/>
    </source>
</evidence>
<dbReference type="PANTHER" id="PTHR30514:SF1">
    <property type="entry name" value="HTH-TYPE TRANSCRIPTIONAL REGULATOR HEXR-RELATED"/>
    <property type="match status" value="1"/>
</dbReference>
<dbReference type="InterPro" id="IPR035472">
    <property type="entry name" value="RpiR-like_SIS"/>
</dbReference>
<evidence type="ECO:0000259" key="4">
    <source>
        <dbReference type="PROSITE" id="PS51071"/>
    </source>
</evidence>
<dbReference type="PANTHER" id="PTHR30514">
    <property type="entry name" value="GLUCOKINASE"/>
    <property type="match status" value="1"/>
</dbReference>
<dbReference type="RefSeq" id="WP_277731298.1">
    <property type="nucleotide sequence ID" value="NZ_CP120733.1"/>
</dbReference>
<dbReference type="EMBL" id="CP120733">
    <property type="protein sequence ID" value="WFD09373.1"/>
    <property type="molecule type" value="Genomic_DNA"/>
</dbReference>
<name>A0ABY8EF66_9FIRM</name>
<evidence type="ECO:0000256" key="1">
    <source>
        <dbReference type="ARBA" id="ARBA00023015"/>
    </source>
</evidence>
<dbReference type="SUPFAM" id="SSF53697">
    <property type="entry name" value="SIS domain"/>
    <property type="match status" value="1"/>
</dbReference>
<keyword evidence="2" id="KW-0238">DNA-binding</keyword>
<reference evidence="6 7" key="1">
    <citation type="submission" date="2023-03" db="EMBL/GenBank/DDBJ databases">
        <title>Complete genome sequence of Tepidibacter sp. SWIR-1, isolated from a deep-sea hydrothermal vent.</title>
        <authorList>
            <person name="Li X."/>
        </authorList>
    </citation>
    <scope>NUCLEOTIDE SEQUENCE [LARGE SCALE GENOMIC DNA]</scope>
    <source>
        <strain evidence="6 7">SWIR-1</strain>
    </source>
</reference>
<accession>A0ABY8EF66</accession>
<dbReference type="Gene3D" id="3.40.50.10490">
    <property type="entry name" value="Glucose-6-phosphate isomerase like protein, domain 1"/>
    <property type="match status" value="1"/>
</dbReference>
<dbReference type="Gene3D" id="1.10.10.10">
    <property type="entry name" value="Winged helix-like DNA-binding domain superfamily/Winged helix DNA-binding domain"/>
    <property type="match status" value="1"/>
</dbReference>
<evidence type="ECO:0000256" key="3">
    <source>
        <dbReference type="ARBA" id="ARBA00023163"/>
    </source>
</evidence>
<dbReference type="InterPro" id="IPR036388">
    <property type="entry name" value="WH-like_DNA-bd_sf"/>
</dbReference>
<feature type="domain" description="SIS" evidence="5">
    <location>
        <begin position="127"/>
        <end position="267"/>
    </location>
</feature>
<proteinExistence type="predicted"/>
<evidence type="ECO:0000313" key="6">
    <source>
        <dbReference type="EMBL" id="WFD09373.1"/>
    </source>
</evidence>
<evidence type="ECO:0000313" key="7">
    <source>
        <dbReference type="Proteomes" id="UP001222800"/>
    </source>
</evidence>
<dbReference type="InterPro" id="IPR000281">
    <property type="entry name" value="HTH_RpiR"/>
</dbReference>
<dbReference type="PROSITE" id="PS51464">
    <property type="entry name" value="SIS"/>
    <property type="match status" value="1"/>
</dbReference>
<dbReference type="Proteomes" id="UP001222800">
    <property type="component" value="Chromosome"/>
</dbReference>
<gene>
    <name evidence="6" type="ORF">P4S50_13375</name>
</gene>
<dbReference type="PROSITE" id="PS51071">
    <property type="entry name" value="HTH_RPIR"/>
    <property type="match status" value="1"/>
</dbReference>
<dbReference type="Pfam" id="PF01418">
    <property type="entry name" value="HTH_6"/>
    <property type="match status" value="1"/>
</dbReference>
<organism evidence="6 7">
    <name type="scientific">Tepidibacter hydrothermalis</name>
    <dbReference type="NCBI Taxonomy" id="3036126"/>
    <lineage>
        <taxon>Bacteria</taxon>
        <taxon>Bacillati</taxon>
        <taxon>Bacillota</taxon>
        <taxon>Clostridia</taxon>
        <taxon>Peptostreptococcales</taxon>
        <taxon>Peptostreptococcaceae</taxon>
        <taxon>Tepidibacter</taxon>
    </lineage>
</organism>
<dbReference type="InterPro" id="IPR046348">
    <property type="entry name" value="SIS_dom_sf"/>
</dbReference>
<dbReference type="InterPro" id="IPR047640">
    <property type="entry name" value="RpiR-like"/>
</dbReference>
<keyword evidence="1" id="KW-0805">Transcription regulation</keyword>
<protein>
    <submittedName>
        <fullName evidence="6">MurR/RpiR family transcriptional regulator</fullName>
    </submittedName>
</protein>
<dbReference type="SUPFAM" id="SSF46689">
    <property type="entry name" value="Homeodomain-like"/>
    <property type="match status" value="1"/>
</dbReference>
<dbReference type="InterPro" id="IPR009057">
    <property type="entry name" value="Homeodomain-like_sf"/>
</dbReference>
<dbReference type="CDD" id="cd05013">
    <property type="entry name" value="SIS_RpiR"/>
    <property type="match status" value="1"/>
</dbReference>
<sequence>MNRKDEKKCLDIIKETYNSLNDTEKKVAKYILENPEDIIHFSITELAGSSTVSEATVSRFSRKLGFKGYQHLKINLAASFVEPMENIHEEISQDDDMYMIMLKILNSNKESLEKTYKLNDDKIILDAVNMITNASKIMFFGMGGSASLAEDAYHKFIRTGIPCFVHSDSHWQAMYASMADENSVMVVFSNSGSNKSLMDTIEIGRKNNVKIIAIVGNGKSPIARVADVVLTAYSKGSMFRSEAMESRISSLMLIDYIFVGVATRTQEKTLDILDKIRKGIATKRF</sequence>
<keyword evidence="7" id="KW-1185">Reference proteome</keyword>
<dbReference type="InterPro" id="IPR001347">
    <property type="entry name" value="SIS_dom"/>
</dbReference>